<name>A0AAW5KHK6_9FIRM</name>
<dbReference type="PANTHER" id="PTHR13710:SF105">
    <property type="entry name" value="ATP-DEPENDENT DNA HELICASE Q1"/>
    <property type="match status" value="1"/>
</dbReference>
<dbReference type="Gene3D" id="3.40.50.300">
    <property type="entry name" value="P-loop containing nucleotide triphosphate hydrolases"/>
    <property type="match status" value="2"/>
</dbReference>
<keyword evidence="6" id="KW-0067">ATP-binding</keyword>
<keyword evidence="6" id="KW-0547">Nucleotide-binding</keyword>
<dbReference type="InterPro" id="IPR027417">
    <property type="entry name" value="P-loop_NTPase"/>
</dbReference>
<evidence type="ECO:0000256" key="1">
    <source>
        <dbReference type="ARBA" id="ARBA00005446"/>
    </source>
</evidence>
<accession>A0AAW5KHK6</accession>
<dbReference type="PANTHER" id="PTHR13710">
    <property type="entry name" value="DNA HELICASE RECQ FAMILY MEMBER"/>
    <property type="match status" value="1"/>
</dbReference>
<dbReference type="SUPFAM" id="SSF52540">
    <property type="entry name" value="P-loop containing nucleoside triphosphate hydrolases"/>
    <property type="match status" value="1"/>
</dbReference>
<feature type="non-terminal residue" evidence="6">
    <location>
        <position position="1"/>
    </location>
</feature>
<evidence type="ECO:0000256" key="2">
    <source>
        <dbReference type="ARBA" id="ARBA00023125"/>
    </source>
</evidence>
<dbReference type="GO" id="GO:0030894">
    <property type="term" value="C:replisome"/>
    <property type="evidence" value="ECO:0007669"/>
    <property type="project" value="TreeGrafter"/>
</dbReference>
<dbReference type="Proteomes" id="UP001205063">
    <property type="component" value="Unassembled WGS sequence"/>
</dbReference>
<reference evidence="6" key="1">
    <citation type="submission" date="2022-06" db="EMBL/GenBank/DDBJ databases">
        <title>Isolation of gut microbiota from human fecal samples.</title>
        <authorList>
            <person name="Pamer E.G."/>
            <person name="Barat B."/>
            <person name="Waligurski E."/>
            <person name="Medina S."/>
            <person name="Paddock L."/>
            <person name="Mostad J."/>
        </authorList>
    </citation>
    <scope>NUCLEOTIDE SEQUENCE</scope>
    <source>
        <strain evidence="6">DFI.7.96</strain>
    </source>
</reference>
<keyword evidence="2" id="KW-0238">DNA-binding</keyword>
<dbReference type="GO" id="GO:0043590">
    <property type="term" value="C:bacterial nucleoid"/>
    <property type="evidence" value="ECO:0007669"/>
    <property type="project" value="TreeGrafter"/>
</dbReference>
<dbReference type="GO" id="GO:0005737">
    <property type="term" value="C:cytoplasm"/>
    <property type="evidence" value="ECO:0007669"/>
    <property type="project" value="TreeGrafter"/>
</dbReference>
<dbReference type="GO" id="GO:0003677">
    <property type="term" value="F:DNA binding"/>
    <property type="evidence" value="ECO:0007669"/>
    <property type="project" value="UniProtKB-KW"/>
</dbReference>
<evidence type="ECO:0000256" key="4">
    <source>
        <dbReference type="ARBA" id="ARBA00034617"/>
    </source>
</evidence>
<comment type="catalytic activity">
    <reaction evidence="4">
        <text>Couples ATP hydrolysis with the unwinding of duplex DNA by translocating in the 3'-5' direction.</text>
        <dbReference type="EC" id="5.6.2.4"/>
    </reaction>
</comment>
<organism evidence="6 7">
    <name type="scientific">Bittarella massiliensis</name>
    <name type="common">ex Durand et al. 2017</name>
    <dbReference type="NCBI Taxonomy" id="1720313"/>
    <lineage>
        <taxon>Bacteria</taxon>
        <taxon>Bacillati</taxon>
        <taxon>Bacillota</taxon>
        <taxon>Clostridia</taxon>
        <taxon>Eubacteriales</taxon>
        <taxon>Oscillospiraceae</taxon>
        <taxon>Bittarella (ex Durand et al. 2017)</taxon>
    </lineage>
</organism>
<dbReference type="AlphaFoldDB" id="A0AAW5KHK6"/>
<dbReference type="EC" id="5.6.2.4" evidence="5"/>
<comment type="similarity">
    <text evidence="1">Belongs to the helicase family. RecQ subfamily.</text>
</comment>
<evidence type="ECO:0000313" key="7">
    <source>
        <dbReference type="Proteomes" id="UP001205063"/>
    </source>
</evidence>
<keyword evidence="6" id="KW-0378">Hydrolase</keyword>
<dbReference type="EMBL" id="JANGAB010000346">
    <property type="protein sequence ID" value="MCQ4950851.1"/>
    <property type="molecule type" value="Genomic_DNA"/>
</dbReference>
<dbReference type="GO" id="GO:0009378">
    <property type="term" value="F:four-way junction helicase activity"/>
    <property type="evidence" value="ECO:0007669"/>
    <property type="project" value="TreeGrafter"/>
</dbReference>
<keyword evidence="6" id="KW-0347">Helicase</keyword>
<sequence length="100" mass="11315">HDFRPSYLQIPVFLEALPRRPVLAAFTATATAAVQGDVLKILGLQDPLCITTGFDRQNLYFGVETPKYKMDYVRQYVRQNGEKSGIVYCSTRKAVEQVCQ</sequence>
<proteinExistence type="inferred from homology"/>
<evidence type="ECO:0000313" key="6">
    <source>
        <dbReference type="EMBL" id="MCQ4950851.1"/>
    </source>
</evidence>
<dbReference type="GO" id="GO:0006310">
    <property type="term" value="P:DNA recombination"/>
    <property type="evidence" value="ECO:0007669"/>
    <property type="project" value="TreeGrafter"/>
</dbReference>
<evidence type="ECO:0000256" key="3">
    <source>
        <dbReference type="ARBA" id="ARBA00023235"/>
    </source>
</evidence>
<evidence type="ECO:0000256" key="5">
    <source>
        <dbReference type="ARBA" id="ARBA00034808"/>
    </source>
</evidence>
<protein>
    <recommendedName>
        <fullName evidence="5">DNA 3'-5' helicase</fullName>
        <ecNumber evidence="5">5.6.2.4</ecNumber>
    </recommendedName>
</protein>
<feature type="non-terminal residue" evidence="6">
    <location>
        <position position="100"/>
    </location>
</feature>
<keyword evidence="3" id="KW-0413">Isomerase</keyword>
<gene>
    <name evidence="6" type="ORF">NE646_14575</name>
</gene>
<comment type="caution">
    <text evidence="6">The sequence shown here is derived from an EMBL/GenBank/DDBJ whole genome shotgun (WGS) entry which is preliminary data.</text>
</comment>
<dbReference type="GO" id="GO:0043138">
    <property type="term" value="F:3'-5' DNA helicase activity"/>
    <property type="evidence" value="ECO:0007669"/>
    <property type="project" value="UniProtKB-EC"/>
</dbReference>
<dbReference type="GO" id="GO:0006281">
    <property type="term" value="P:DNA repair"/>
    <property type="evidence" value="ECO:0007669"/>
    <property type="project" value="TreeGrafter"/>
</dbReference>